<keyword evidence="5" id="KW-0677">Repeat</keyword>
<organism evidence="10 11">
    <name type="scientific">Arboricoccus pini</name>
    <dbReference type="NCBI Taxonomy" id="1963835"/>
    <lineage>
        <taxon>Bacteria</taxon>
        <taxon>Pseudomonadati</taxon>
        <taxon>Pseudomonadota</taxon>
        <taxon>Alphaproteobacteria</taxon>
        <taxon>Geminicoccales</taxon>
        <taxon>Geminicoccaceae</taxon>
        <taxon>Arboricoccus</taxon>
    </lineage>
</organism>
<dbReference type="InterPro" id="IPR011102">
    <property type="entry name" value="Sig_transdc_His_kinase_HWE"/>
</dbReference>
<accession>A0A212RYQ1</accession>
<dbReference type="EC" id="2.7.13.3" evidence="2"/>
<dbReference type="GO" id="GO:0004673">
    <property type="term" value="F:protein histidine kinase activity"/>
    <property type="evidence" value="ECO:0007669"/>
    <property type="project" value="UniProtKB-EC"/>
</dbReference>
<evidence type="ECO:0000256" key="3">
    <source>
        <dbReference type="ARBA" id="ARBA00022553"/>
    </source>
</evidence>
<gene>
    <name evidence="10" type="ORF">SAMN07250955_11741</name>
</gene>
<dbReference type="InterPro" id="IPR035965">
    <property type="entry name" value="PAS-like_dom_sf"/>
</dbReference>
<evidence type="ECO:0000256" key="4">
    <source>
        <dbReference type="ARBA" id="ARBA00022679"/>
    </source>
</evidence>
<protein>
    <recommendedName>
        <fullName evidence="2">histidine kinase</fullName>
        <ecNumber evidence="2">2.7.13.3</ecNumber>
    </recommendedName>
</protein>
<dbReference type="Pfam" id="PF08448">
    <property type="entry name" value="PAS_4"/>
    <property type="match status" value="1"/>
</dbReference>
<evidence type="ECO:0000256" key="8">
    <source>
        <dbReference type="ARBA" id="ARBA00022840"/>
    </source>
</evidence>
<keyword evidence="4" id="KW-0808">Transferase</keyword>
<dbReference type="InterPro" id="IPR036890">
    <property type="entry name" value="HATPase_C_sf"/>
</dbReference>
<sequence>METAAGIYARIMFSDAVSLVDPQLSDLQKAMLDATPDCIKVVSVDGKLLTMNRAGCVALNVPETSGFGMPWLSLLPEDVRPAGMEALRLAAAGQNARFGGKSISPIGTVYWDNLLTPLIGAGNQVLSILCVSRDVTEKTLLERQLEEAVQREKLLAGEMRHRIKNIFSVVSGLISIAEKQAASADTTDTATDILRGKLDALSRASDAIFARQTGGWRDADPVDVALVVPSVLQPYGDRCTVIGNSVLTRRDSMTTFALFLHELATNSVKYGALSRDEGNVLIRWVASDSTIDLTWIETGGPPVWATPKHRGFGTEMVDRMVRSAQGTINRTWCPEGLMVNLHVPNIYTSSPS</sequence>
<dbReference type="GO" id="GO:0005524">
    <property type="term" value="F:ATP binding"/>
    <property type="evidence" value="ECO:0007669"/>
    <property type="project" value="UniProtKB-KW"/>
</dbReference>
<dbReference type="SMART" id="SM00911">
    <property type="entry name" value="HWE_HK"/>
    <property type="match status" value="1"/>
</dbReference>
<dbReference type="EMBL" id="FYEH01000017">
    <property type="protein sequence ID" value="SNB77798.1"/>
    <property type="molecule type" value="Genomic_DNA"/>
</dbReference>
<feature type="domain" description="PAC" evidence="9">
    <location>
        <begin position="96"/>
        <end position="147"/>
    </location>
</feature>
<evidence type="ECO:0000256" key="2">
    <source>
        <dbReference type="ARBA" id="ARBA00012438"/>
    </source>
</evidence>
<dbReference type="Gene3D" id="3.30.565.10">
    <property type="entry name" value="Histidine kinase-like ATPase, C-terminal domain"/>
    <property type="match status" value="1"/>
</dbReference>
<proteinExistence type="predicted"/>
<dbReference type="PANTHER" id="PTHR41523:SF8">
    <property type="entry name" value="ETHYLENE RESPONSE SENSOR PROTEIN"/>
    <property type="match status" value="1"/>
</dbReference>
<dbReference type="SUPFAM" id="SSF55785">
    <property type="entry name" value="PYP-like sensor domain (PAS domain)"/>
    <property type="match status" value="1"/>
</dbReference>
<keyword evidence="3" id="KW-0597">Phosphoprotein</keyword>
<dbReference type="Gene3D" id="3.30.450.20">
    <property type="entry name" value="PAS domain"/>
    <property type="match status" value="1"/>
</dbReference>
<dbReference type="InterPro" id="IPR000700">
    <property type="entry name" value="PAS-assoc_C"/>
</dbReference>
<dbReference type="OrthoDB" id="5287260at2"/>
<evidence type="ECO:0000256" key="6">
    <source>
        <dbReference type="ARBA" id="ARBA00022741"/>
    </source>
</evidence>
<keyword evidence="11" id="KW-1185">Reference proteome</keyword>
<evidence type="ECO:0000256" key="5">
    <source>
        <dbReference type="ARBA" id="ARBA00022737"/>
    </source>
</evidence>
<evidence type="ECO:0000259" key="9">
    <source>
        <dbReference type="PROSITE" id="PS50113"/>
    </source>
</evidence>
<dbReference type="RefSeq" id="WP_088562790.1">
    <property type="nucleotide sequence ID" value="NZ_FYEH01000017.1"/>
</dbReference>
<evidence type="ECO:0000313" key="10">
    <source>
        <dbReference type="EMBL" id="SNB77798.1"/>
    </source>
</evidence>
<reference evidence="10 11" key="1">
    <citation type="submission" date="2017-06" db="EMBL/GenBank/DDBJ databases">
        <authorList>
            <person name="Kim H.J."/>
            <person name="Triplett B.A."/>
        </authorList>
    </citation>
    <scope>NUCLEOTIDE SEQUENCE [LARGE SCALE GENOMIC DNA]</scope>
    <source>
        <strain evidence="10 11">B29T1</strain>
    </source>
</reference>
<keyword evidence="8" id="KW-0067">ATP-binding</keyword>
<evidence type="ECO:0000256" key="1">
    <source>
        <dbReference type="ARBA" id="ARBA00000085"/>
    </source>
</evidence>
<evidence type="ECO:0000313" key="11">
    <source>
        <dbReference type="Proteomes" id="UP000197065"/>
    </source>
</evidence>
<dbReference type="AlphaFoldDB" id="A0A212RYQ1"/>
<dbReference type="InterPro" id="IPR013656">
    <property type="entry name" value="PAS_4"/>
</dbReference>
<dbReference type="Pfam" id="PF07536">
    <property type="entry name" value="HWE_HK"/>
    <property type="match status" value="1"/>
</dbReference>
<keyword evidence="7 10" id="KW-0418">Kinase</keyword>
<keyword evidence="6" id="KW-0547">Nucleotide-binding</keyword>
<dbReference type="Proteomes" id="UP000197065">
    <property type="component" value="Unassembled WGS sequence"/>
</dbReference>
<comment type="catalytic activity">
    <reaction evidence="1">
        <text>ATP + protein L-histidine = ADP + protein N-phospho-L-histidine.</text>
        <dbReference type="EC" id="2.7.13.3"/>
    </reaction>
</comment>
<dbReference type="PANTHER" id="PTHR41523">
    <property type="entry name" value="TWO-COMPONENT SYSTEM SENSOR PROTEIN"/>
    <property type="match status" value="1"/>
</dbReference>
<dbReference type="PROSITE" id="PS50113">
    <property type="entry name" value="PAC"/>
    <property type="match status" value="1"/>
</dbReference>
<name>A0A212RYQ1_9PROT</name>
<evidence type="ECO:0000256" key="7">
    <source>
        <dbReference type="ARBA" id="ARBA00022777"/>
    </source>
</evidence>